<sequence length="443" mass="48060">MAEARADAILSRGSGGYFSPPSYGGGDKSVAADHAPLFTQSGPTDLYPCFYCEKCFSQKADLEAHSCYDQGLAQYDCPITGCDRMGPGGFAEEGHLVNHLRYYHMMMMIPRHRLRLRALHGEASTQLAPRSHTRSEASKPYPLSEFLDSRLPLSPLMGSPTITIEAFCELESFVRHRLSPGQRLGSVLTLTGSTVDAQATTCEEYISSTWPGVGADFLSAMERAMGLPVSNMGVDTRKKIDISVRLKQGTAYTAEYPLSPITVEVKGPFSAQVEVAEALAWISTAIRISNGQGPSSSEVTISHRVGAGSNNTEYFDLRLGKLRPIDSSQQMCWHPLFAHGIIAAGFPIRGRRQGRGLEIASQTMSYLAGAASPTGYNNGLVLEGSSTILVPTKLLEDDRAMQWRLIWTSGQGRTSAQLIEEKCPGWLRVGDLAGALSQRAFLG</sequence>
<dbReference type="GO" id="GO:0008270">
    <property type="term" value="F:zinc ion binding"/>
    <property type="evidence" value="ECO:0007669"/>
    <property type="project" value="UniProtKB-KW"/>
</dbReference>
<dbReference type="OrthoDB" id="1046782at2759"/>
<dbReference type="Proteomes" id="UP000698800">
    <property type="component" value="Unassembled WGS sequence"/>
</dbReference>
<keyword evidence="1" id="KW-0479">Metal-binding</keyword>
<gene>
    <name evidence="3" type="ORF">FGG08_006123</name>
</gene>
<dbReference type="Gene3D" id="3.30.160.60">
    <property type="entry name" value="Classic Zinc Finger"/>
    <property type="match status" value="1"/>
</dbReference>
<comment type="caution">
    <text evidence="3">The sequence shown here is derived from an EMBL/GenBank/DDBJ whole genome shotgun (WGS) entry which is preliminary data.</text>
</comment>
<feature type="domain" description="C2H2-type" evidence="2">
    <location>
        <begin position="47"/>
        <end position="65"/>
    </location>
</feature>
<keyword evidence="1" id="KW-0862">Zinc</keyword>
<evidence type="ECO:0000259" key="2">
    <source>
        <dbReference type="PROSITE" id="PS50157"/>
    </source>
</evidence>
<reference evidence="3" key="1">
    <citation type="submission" date="2021-03" db="EMBL/GenBank/DDBJ databases">
        <title>Comparative genomics and phylogenomic investigation of the class Geoglossomycetes provide insights into ecological specialization and systematics.</title>
        <authorList>
            <person name="Melie T."/>
            <person name="Pirro S."/>
            <person name="Miller A.N."/>
            <person name="Quandt A."/>
        </authorList>
    </citation>
    <scope>NUCLEOTIDE SEQUENCE</scope>
    <source>
        <strain evidence="3">GBOQ0MN5Z8</strain>
    </source>
</reference>
<proteinExistence type="predicted"/>
<dbReference type="PROSITE" id="PS50157">
    <property type="entry name" value="ZINC_FINGER_C2H2_2"/>
    <property type="match status" value="1"/>
</dbReference>
<evidence type="ECO:0000313" key="3">
    <source>
        <dbReference type="EMBL" id="KAH0537053.1"/>
    </source>
</evidence>
<name>A0A9P8L0Q8_9PEZI</name>
<dbReference type="AlphaFoldDB" id="A0A9P8L0Q8"/>
<keyword evidence="4" id="KW-1185">Reference proteome</keyword>
<dbReference type="InterPro" id="IPR013087">
    <property type="entry name" value="Znf_C2H2_type"/>
</dbReference>
<organism evidence="3 4">
    <name type="scientific">Glutinoglossum americanum</name>
    <dbReference type="NCBI Taxonomy" id="1670608"/>
    <lineage>
        <taxon>Eukaryota</taxon>
        <taxon>Fungi</taxon>
        <taxon>Dikarya</taxon>
        <taxon>Ascomycota</taxon>
        <taxon>Pezizomycotina</taxon>
        <taxon>Geoglossomycetes</taxon>
        <taxon>Geoglossales</taxon>
        <taxon>Geoglossaceae</taxon>
        <taxon>Glutinoglossum</taxon>
    </lineage>
</organism>
<protein>
    <recommendedName>
        <fullName evidence="2">C2H2-type domain-containing protein</fullName>
    </recommendedName>
</protein>
<evidence type="ECO:0000256" key="1">
    <source>
        <dbReference type="PROSITE-ProRule" id="PRU00042"/>
    </source>
</evidence>
<evidence type="ECO:0000313" key="4">
    <source>
        <dbReference type="Proteomes" id="UP000698800"/>
    </source>
</evidence>
<dbReference type="EMBL" id="JAGHQL010000165">
    <property type="protein sequence ID" value="KAH0537053.1"/>
    <property type="molecule type" value="Genomic_DNA"/>
</dbReference>
<keyword evidence="1" id="KW-0863">Zinc-finger</keyword>
<accession>A0A9P8L0Q8</accession>